<dbReference type="AlphaFoldDB" id="A0A368ZH43"/>
<accession>A0A368ZH43</accession>
<evidence type="ECO:0000313" key="2">
    <source>
        <dbReference type="Proteomes" id="UP000253436"/>
    </source>
</evidence>
<protein>
    <submittedName>
        <fullName evidence="1">Uncharacterized protein</fullName>
    </submittedName>
</protein>
<keyword evidence="2" id="KW-1185">Reference proteome</keyword>
<sequence length="335" mass="38656">MAISKKMNWKEFKIDNKPFKWGQTFNDLFDLFERDNLNKTISSWKLHKVKSNGFLGLEAVSCEFYGPAYDKPISSISFELKPIQTGWLQKPHSPYMEQLESILGMPNGTHKNPLPKGKKYNEGYSSRYVTYAPHWWFGDFRIGLSVYGGIRNEEYGETAALLYIGWYNEIEMAKPYLSAFYNKETEFAKGLTVIANFELEYSQTKTFRRHYELADASIANKDDDIRAAQLALYYKDLFRTPKAISNEISPNQVSLMYSDHTKKYVLATKFDFILFDNASTIEFIKVLPAKGFGGTEFRIGEITLKDQPNSKALTDLKAKLETLELPVKLLEYQDD</sequence>
<name>A0A368ZH43_9FLAO</name>
<comment type="caution">
    <text evidence="1">The sequence shown here is derived from an EMBL/GenBank/DDBJ whole genome shotgun (WGS) entry which is preliminary data.</text>
</comment>
<dbReference type="OrthoDB" id="1406524at2"/>
<evidence type="ECO:0000313" key="1">
    <source>
        <dbReference type="EMBL" id="RCW92773.1"/>
    </source>
</evidence>
<reference evidence="1 2" key="1">
    <citation type="submission" date="2018-07" db="EMBL/GenBank/DDBJ databases">
        <title>Genomic Encyclopedia of Type Strains, Phase III (KMG-III): the genomes of soil and plant-associated and newly described type strains.</title>
        <authorList>
            <person name="Whitman W."/>
        </authorList>
    </citation>
    <scope>NUCLEOTIDE SEQUENCE [LARGE SCALE GENOMIC DNA]</scope>
    <source>
        <strain evidence="1 2">CECT 7958</strain>
    </source>
</reference>
<proteinExistence type="predicted"/>
<organism evidence="1 2">
    <name type="scientific">Winogradskyella arenosi</name>
    <dbReference type="NCBI Taxonomy" id="533325"/>
    <lineage>
        <taxon>Bacteria</taxon>
        <taxon>Pseudomonadati</taxon>
        <taxon>Bacteroidota</taxon>
        <taxon>Flavobacteriia</taxon>
        <taxon>Flavobacteriales</taxon>
        <taxon>Flavobacteriaceae</taxon>
        <taxon>Winogradskyella</taxon>
    </lineage>
</organism>
<dbReference type="EMBL" id="QPJO01000002">
    <property type="protein sequence ID" value="RCW92773.1"/>
    <property type="molecule type" value="Genomic_DNA"/>
</dbReference>
<dbReference type="Proteomes" id="UP000253436">
    <property type="component" value="Unassembled WGS sequence"/>
</dbReference>
<gene>
    <name evidence="1" type="ORF">DFQ08_102809</name>
</gene>